<dbReference type="NCBIfam" id="TIGR00254">
    <property type="entry name" value="GGDEF"/>
    <property type="match status" value="1"/>
</dbReference>
<name>A0ABZ0BFE0_9SPHN</name>
<comment type="catalytic activity">
    <reaction evidence="2">
        <text>2 GTP = 3',3'-c-di-GMP + 2 diphosphate</text>
        <dbReference type="Rhea" id="RHEA:24898"/>
        <dbReference type="ChEBI" id="CHEBI:33019"/>
        <dbReference type="ChEBI" id="CHEBI:37565"/>
        <dbReference type="ChEBI" id="CHEBI:58805"/>
        <dbReference type="EC" id="2.7.7.65"/>
    </reaction>
</comment>
<dbReference type="Pfam" id="PF00990">
    <property type="entry name" value="GGDEF"/>
    <property type="match status" value="1"/>
</dbReference>
<proteinExistence type="predicted"/>
<dbReference type="PANTHER" id="PTHR45138">
    <property type="entry name" value="REGULATORY COMPONENTS OF SENSORY TRANSDUCTION SYSTEM"/>
    <property type="match status" value="1"/>
</dbReference>
<dbReference type="PROSITE" id="PS50887">
    <property type="entry name" value="GGDEF"/>
    <property type="match status" value="1"/>
</dbReference>
<evidence type="ECO:0000259" key="3">
    <source>
        <dbReference type="PROSITE" id="PS50887"/>
    </source>
</evidence>
<reference evidence="4 5" key="1">
    <citation type="submission" date="2023-09" db="EMBL/GenBank/DDBJ databases">
        <authorList>
            <person name="Rey-Velasco X."/>
        </authorList>
    </citation>
    <scope>NUCLEOTIDE SEQUENCE [LARGE SCALE GENOMIC DNA]</scope>
    <source>
        <strain evidence="4 5">W311</strain>
    </source>
</reference>
<sequence length="139" mass="15149">MVVDIDHFKRFNDEHGHAAGDFVLQSVATALKRQIRQGDHAFRYGGEEFVLLLPDLDIKPATERAEMLREHIAGMPLDFDGRDLGTLTISVGVASASTQGRLQDLIDSADTALYAAKHAGRNRVAIAPETPENPVSRTG</sequence>
<dbReference type="GO" id="GO:0052621">
    <property type="term" value="F:diguanylate cyclase activity"/>
    <property type="evidence" value="ECO:0007669"/>
    <property type="project" value="UniProtKB-EC"/>
</dbReference>
<dbReference type="EMBL" id="CP135076">
    <property type="protein sequence ID" value="WNO55209.1"/>
    <property type="molecule type" value="Genomic_DNA"/>
</dbReference>
<keyword evidence="4" id="KW-0548">Nucleotidyltransferase</keyword>
<dbReference type="RefSeq" id="WP_313918542.1">
    <property type="nucleotide sequence ID" value="NZ_CP135076.1"/>
</dbReference>
<keyword evidence="4" id="KW-0808">Transferase</keyword>
<protein>
    <recommendedName>
        <fullName evidence="1">diguanylate cyclase</fullName>
        <ecNumber evidence="1">2.7.7.65</ecNumber>
    </recommendedName>
</protein>
<evidence type="ECO:0000313" key="4">
    <source>
        <dbReference type="EMBL" id="WNO55209.1"/>
    </source>
</evidence>
<evidence type="ECO:0000256" key="1">
    <source>
        <dbReference type="ARBA" id="ARBA00012528"/>
    </source>
</evidence>
<evidence type="ECO:0000313" key="5">
    <source>
        <dbReference type="Proteomes" id="UP001302249"/>
    </source>
</evidence>
<evidence type="ECO:0000256" key="2">
    <source>
        <dbReference type="ARBA" id="ARBA00034247"/>
    </source>
</evidence>
<dbReference type="SMART" id="SM00267">
    <property type="entry name" value="GGDEF"/>
    <property type="match status" value="1"/>
</dbReference>
<organism evidence="4 5">
    <name type="scientific">Stakelama saccharophila</name>
    <dbReference type="NCBI Taxonomy" id="3075605"/>
    <lineage>
        <taxon>Bacteria</taxon>
        <taxon>Pseudomonadati</taxon>
        <taxon>Pseudomonadota</taxon>
        <taxon>Alphaproteobacteria</taxon>
        <taxon>Sphingomonadales</taxon>
        <taxon>Sphingomonadaceae</taxon>
        <taxon>Stakelama</taxon>
    </lineage>
</organism>
<dbReference type="InterPro" id="IPR000160">
    <property type="entry name" value="GGDEF_dom"/>
</dbReference>
<gene>
    <name evidence="4" type="ORF">RPR59_14425</name>
</gene>
<dbReference type="EC" id="2.7.7.65" evidence="1"/>
<keyword evidence="5" id="KW-1185">Reference proteome</keyword>
<dbReference type="Proteomes" id="UP001302249">
    <property type="component" value="Chromosome"/>
</dbReference>
<feature type="domain" description="GGDEF" evidence="3">
    <location>
        <begin position="1"/>
        <end position="129"/>
    </location>
</feature>
<dbReference type="SUPFAM" id="SSF55073">
    <property type="entry name" value="Nucleotide cyclase"/>
    <property type="match status" value="1"/>
</dbReference>
<dbReference type="InterPro" id="IPR043128">
    <property type="entry name" value="Rev_trsase/Diguanyl_cyclase"/>
</dbReference>
<dbReference type="PANTHER" id="PTHR45138:SF9">
    <property type="entry name" value="DIGUANYLATE CYCLASE DGCM-RELATED"/>
    <property type="match status" value="1"/>
</dbReference>
<dbReference type="InterPro" id="IPR050469">
    <property type="entry name" value="Diguanylate_Cyclase"/>
</dbReference>
<accession>A0ABZ0BFE0</accession>
<dbReference type="CDD" id="cd01949">
    <property type="entry name" value="GGDEF"/>
    <property type="match status" value="1"/>
</dbReference>
<dbReference type="Gene3D" id="3.30.70.270">
    <property type="match status" value="1"/>
</dbReference>
<dbReference type="InterPro" id="IPR029787">
    <property type="entry name" value="Nucleotide_cyclase"/>
</dbReference>